<name>A0ABV5WAY9_9BACI</name>
<evidence type="ECO:0000313" key="1">
    <source>
        <dbReference type="EMBL" id="MFB9757448.1"/>
    </source>
</evidence>
<evidence type="ECO:0008006" key="3">
    <source>
        <dbReference type="Google" id="ProtNLM"/>
    </source>
</evidence>
<comment type="caution">
    <text evidence="1">The sequence shown here is derived from an EMBL/GenBank/DDBJ whole genome shotgun (WGS) entry which is preliminary data.</text>
</comment>
<sequence length="102" mass="11484">MLSEDGENMVEFRSIDKYGNEEAPQSIQVWIDQTAPVIQVSGSTDFYQADENVTFTATGTDTLSGVQSISFKLDNQEFFKNLNQHIPPPQKTYPIYANSKVM</sequence>
<proteinExistence type="predicted"/>
<keyword evidence="2" id="KW-1185">Reference proteome</keyword>
<protein>
    <recommendedName>
        <fullName evidence="3">Ig-like domain-containing protein</fullName>
    </recommendedName>
</protein>
<dbReference type="Proteomes" id="UP001589609">
    <property type="component" value="Unassembled WGS sequence"/>
</dbReference>
<dbReference type="RefSeq" id="WP_379947760.1">
    <property type="nucleotide sequence ID" value="NZ_JBHMAF010000011.1"/>
</dbReference>
<gene>
    <name evidence="1" type="ORF">ACFFMS_02665</name>
</gene>
<evidence type="ECO:0000313" key="2">
    <source>
        <dbReference type="Proteomes" id="UP001589609"/>
    </source>
</evidence>
<reference evidence="1 2" key="1">
    <citation type="submission" date="2024-09" db="EMBL/GenBank/DDBJ databases">
        <authorList>
            <person name="Sun Q."/>
            <person name="Mori K."/>
        </authorList>
    </citation>
    <scope>NUCLEOTIDE SEQUENCE [LARGE SCALE GENOMIC DNA]</scope>
    <source>
        <strain evidence="1 2">JCM 11201</strain>
    </source>
</reference>
<accession>A0ABV5WAY9</accession>
<organism evidence="1 2">
    <name type="scientific">Ectobacillus funiculus</name>
    <dbReference type="NCBI Taxonomy" id="137993"/>
    <lineage>
        <taxon>Bacteria</taxon>
        <taxon>Bacillati</taxon>
        <taxon>Bacillota</taxon>
        <taxon>Bacilli</taxon>
        <taxon>Bacillales</taxon>
        <taxon>Bacillaceae</taxon>
        <taxon>Ectobacillus</taxon>
    </lineage>
</organism>
<dbReference type="EMBL" id="JBHMAF010000011">
    <property type="protein sequence ID" value="MFB9757448.1"/>
    <property type="molecule type" value="Genomic_DNA"/>
</dbReference>